<reference evidence="2 3" key="1">
    <citation type="submission" date="2024-09" db="EMBL/GenBank/DDBJ databases">
        <title>Genome sequencing and assembly of Phytophthora oleae, isolate VK10A, causative agent of rot of olive drupes.</title>
        <authorList>
            <person name="Conti Taguali S."/>
            <person name="Riolo M."/>
            <person name="La Spada F."/>
            <person name="Cacciola S.O."/>
            <person name="Dionisio G."/>
        </authorList>
    </citation>
    <scope>NUCLEOTIDE SEQUENCE [LARGE SCALE GENOMIC DNA]</scope>
    <source>
        <strain evidence="2 3">VK10A</strain>
    </source>
</reference>
<evidence type="ECO:0000313" key="2">
    <source>
        <dbReference type="EMBL" id="KAL3665197.1"/>
    </source>
</evidence>
<sequence length="311" mass="35089">MAGRKRKARSPTAGERTNTSATKAKHRNTLGASQGVIQPPASATVLSTVEVTCVALQKKLKRDRQGRRQNGRRLKSEPFHLADNQKVLFARTYMSGRNDERPVDYVRLSNSCHFPTFAGNPDVLAAMEPAIVADMKVALVEQRDIEAKDRPNSRPYLQVNLAKVQALHQREITKVDQRVETLLVRLASSEKFVVALRKEMARAQEENQRFTQPDSHFAVFQSTKSDGGNPPKIGCHAQDFAAFFERQLLTQEDKLKSKACELATLVESLNNKQVALEEQTRAQDEEGHRLNGRTALNERMEQRYRDALARE</sequence>
<gene>
    <name evidence="2" type="ORF">V7S43_009825</name>
</gene>
<accession>A0ABD3FH31</accession>
<comment type="caution">
    <text evidence="2">The sequence shown here is derived from an EMBL/GenBank/DDBJ whole genome shotgun (WGS) entry which is preliminary data.</text>
</comment>
<protein>
    <recommendedName>
        <fullName evidence="4">DUF4200 domain-containing protein</fullName>
    </recommendedName>
</protein>
<organism evidence="2 3">
    <name type="scientific">Phytophthora oleae</name>
    <dbReference type="NCBI Taxonomy" id="2107226"/>
    <lineage>
        <taxon>Eukaryota</taxon>
        <taxon>Sar</taxon>
        <taxon>Stramenopiles</taxon>
        <taxon>Oomycota</taxon>
        <taxon>Peronosporomycetes</taxon>
        <taxon>Peronosporales</taxon>
        <taxon>Peronosporaceae</taxon>
        <taxon>Phytophthora</taxon>
    </lineage>
</organism>
<evidence type="ECO:0008006" key="4">
    <source>
        <dbReference type="Google" id="ProtNLM"/>
    </source>
</evidence>
<dbReference type="EMBL" id="JBIMZQ010000021">
    <property type="protein sequence ID" value="KAL3665197.1"/>
    <property type="molecule type" value="Genomic_DNA"/>
</dbReference>
<proteinExistence type="predicted"/>
<evidence type="ECO:0000256" key="1">
    <source>
        <dbReference type="SAM" id="MobiDB-lite"/>
    </source>
</evidence>
<dbReference type="AlphaFoldDB" id="A0ABD3FH31"/>
<evidence type="ECO:0000313" key="3">
    <source>
        <dbReference type="Proteomes" id="UP001632037"/>
    </source>
</evidence>
<name>A0ABD3FH31_9STRA</name>
<keyword evidence="3" id="KW-1185">Reference proteome</keyword>
<feature type="region of interest" description="Disordered" evidence="1">
    <location>
        <begin position="1"/>
        <end position="37"/>
    </location>
</feature>
<dbReference type="Proteomes" id="UP001632037">
    <property type="component" value="Unassembled WGS sequence"/>
</dbReference>